<keyword evidence="6" id="KW-0479">Metal-binding</keyword>
<dbReference type="GO" id="GO:0046872">
    <property type="term" value="F:metal ion binding"/>
    <property type="evidence" value="ECO:0007669"/>
    <property type="project" value="UniProtKB-KW"/>
</dbReference>
<dbReference type="NCBIfam" id="TIGR01207">
    <property type="entry name" value="rmlA"/>
    <property type="match status" value="1"/>
</dbReference>
<evidence type="ECO:0000256" key="3">
    <source>
        <dbReference type="ARBA" id="ARBA00012461"/>
    </source>
</evidence>
<dbReference type="InterPro" id="IPR005907">
    <property type="entry name" value="G1P_thy_trans_s"/>
</dbReference>
<dbReference type="SUPFAM" id="SSF53448">
    <property type="entry name" value="Nucleotide-diphospho-sugar transferases"/>
    <property type="match status" value="1"/>
</dbReference>
<feature type="domain" description="Nucleotidyl transferase" evidence="9">
    <location>
        <begin position="2"/>
        <end position="238"/>
    </location>
</feature>
<dbReference type="FunFam" id="3.90.550.10:FF:000023">
    <property type="entry name" value="Glucose-1-phosphate thymidylyltransferase"/>
    <property type="match status" value="1"/>
</dbReference>
<proteinExistence type="inferred from homology"/>
<reference evidence="10" key="1">
    <citation type="submission" date="2018-05" db="EMBL/GenBank/DDBJ databases">
        <authorList>
            <person name="Lanie J.A."/>
            <person name="Ng W.-L."/>
            <person name="Kazmierczak K.M."/>
            <person name="Andrzejewski T.M."/>
            <person name="Davidsen T.M."/>
            <person name="Wayne K.J."/>
            <person name="Tettelin H."/>
            <person name="Glass J.I."/>
            <person name="Rusch D."/>
            <person name="Podicherti R."/>
            <person name="Tsui H.-C.T."/>
            <person name="Winkler M.E."/>
        </authorList>
    </citation>
    <scope>NUCLEOTIDE SEQUENCE</scope>
</reference>
<dbReference type="PANTHER" id="PTHR43532">
    <property type="entry name" value="GLUCOSE-1-PHOSPHATE THYMIDYLYLTRANSFERASE"/>
    <property type="match status" value="1"/>
</dbReference>
<evidence type="ECO:0000256" key="6">
    <source>
        <dbReference type="ARBA" id="ARBA00022723"/>
    </source>
</evidence>
<dbReference type="Pfam" id="PF00483">
    <property type="entry name" value="NTP_transferase"/>
    <property type="match status" value="1"/>
</dbReference>
<evidence type="ECO:0000256" key="5">
    <source>
        <dbReference type="ARBA" id="ARBA00022695"/>
    </source>
</evidence>
<evidence type="ECO:0000256" key="8">
    <source>
        <dbReference type="ARBA" id="ARBA00049336"/>
    </source>
</evidence>
<dbReference type="InterPro" id="IPR029044">
    <property type="entry name" value="Nucleotide-diphossugar_trans"/>
</dbReference>
<accession>A0A382LQB5</accession>
<keyword evidence="4" id="KW-0808">Transferase</keyword>
<protein>
    <recommendedName>
        <fullName evidence="3">glucose-1-phosphate thymidylyltransferase</fullName>
        <ecNumber evidence="3">2.7.7.24</ecNumber>
    </recommendedName>
</protein>
<comment type="similarity">
    <text evidence="2">Belongs to the glucose-1-phosphate thymidylyltransferase family.</text>
</comment>
<dbReference type="CDD" id="cd02538">
    <property type="entry name" value="G1P_TT_short"/>
    <property type="match status" value="1"/>
</dbReference>
<comment type="cofactor">
    <cofactor evidence="1">
        <name>Mg(2+)</name>
        <dbReference type="ChEBI" id="CHEBI:18420"/>
    </cofactor>
</comment>
<evidence type="ECO:0000256" key="4">
    <source>
        <dbReference type="ARBA" id="ARBA00022679"/>
    </source>
</evidence>
<comment type="catalytic activity">
    <reaction evidence="8">
        <text>dTTP + alpha-D-glucose 1-phosphate + H(+) = dTDP-alpha-D-glucose + diphosphate</text>
        <dbReference type="Rhea" id="RHEA:15225"/>
        <dbReference type="ChEBI" id="CHEBI:15378"/>
        <dbReference type="ChEBI" id="CHEBI:33019"/>
        <dbReference type="ChEBI" id="CHEBI:37568"/>
        <dbReference type="ChEBI" id="CHEBI:57477"/>
        <dbReference type="ChEBI" id="CHEBI:58601"/>
        <dbReference type="EC" id="2.7.7.24"/>
    </reaction>
</comment>
<evidence type="ECO:0000313" key="10">
    <source>
        <dbReference type="EMBL" id="SVC37457.1"/>
    </source>
</evidence>
<gene>
    <name evidence="10" type="ORF">METZ01_LOCUS290311</name>
</gene>
<keyword evidence="7" id="KW-0460">Magnesium</keyword>
<evidence type="ECO:0000256" key="7">
    <source>
        <dbReference type="ARBA" id="ARBA00022842"/>
    </source>
</evidence>
<dbReference type="PANTHER" id="PTHR43532:SF1">
    <property type="entry name" value="GLUCOSE-1-PHOSPHATE THYMIDYLYLTRANSFERASE 1"/>
    <property type="match status" value="1"/>
</dbReference>
<dbReference type="InterPro" id="IPR005835">
    <property type="entry name" value="NTP_transferase_dom"/>
</dbReference>
<dbReference type="GO" id="GO:0008879">
    <property type="term" value="F:glucose-1-phosphate thymidylyltransferase activity"/>
    <property type="evidence" value="ECO:0007669"/>
    <property type="project" value="UniProtKB-EC"/>
</dbReference>
<dbReference type="AlphaFoldDB" id="A0A382LQB5"/>
<sequence>MKGIILAGGLGTRLYPITNSISKQLLPIYDKPMIYYPISVLMLAGIKDILIISTPHDSTLFKKMLGSGEYFGLTFSYAEQASPEGIAQAFTIGEDFIGDDNVCLILGDNLFYGQGFSKTLHKATTVKKGSTIFAYQVLNPEQFGIVEIDSKGKAISIEEKPSKPKSNFAVTGLYFYDNDVIDIAKSIKPSARGELEISSVNEVYLRRGDLNVELLGRGFAWLDTGTHSSILEASQFVHTLEKRQGFKIACLEEIAWRNQWITSEKLSEYAKCQNNNEYGKYLSRILEESNLYVDEL</sequence>
<organism evidence="10">
    <name type="scientific">marine metagenome</name>
    <dbReference type="NCBI Taxonomy" id="408172"/>
    <lineage>
        <taxon>unclassified sequences</taxon>
        <taxon>metagenomes</taxon>
        <taxon>ecological metagenomes</taxon>
    </lineage>
</organism>
<evidence type="ECO:0000259" key="9">
    <source>
        <dbReference type="Pfam" id="PF00483"/>
    </source>
</evidence>
<dbReference type="EC" id="2.7.7.24" evidence="3"/>
<name>A0A382LQB5_9ZZZZ</name>
<evidence type="ECO:0000256" key="1">
    <source>
        <dbReference type="ARBA" id="ARBA00001946"/>
    </source>
</evidence>
<dbReference type="Gene3D" id="3.90.550.10">
    <property type="entry name" value="Spore Coat Polysaccharide Biosynthesis Protein SpsA, Chain A"/>
    <property type="match status" value="1"/>
</dbReference>
<keyword evidence="5" id="KW-0548">Nucleotidyltransferase</keyword>
<evidence type="ECO:0000256" key="2">
    <source>
        <dbReference type="ARBA" id="ARBA00010480"/>
    </source>
</evidence>
<dbReference type="EMBL" id="UINC01087787">
    <property type="protein sequence ID" value="SVC37457.1"/>
    <property type="molecule type" value="Genomic_DNA"/>
</dbReference>